<evidence type="ECO:0000313" key="1">
    <source>
        <dbReference type="EMBL" id="CAG6728976.1"/>
    </source>
</evidence>
<organism evidence="1">
    <name type="scientific">Cacopsylla melanoneura</name>
    <dbReference type="NCBI Taxonomy" id="428564"/>
    <lineage>
        <taxon>Eukaryota</taxon>
        <taxon>Metazoa</taxon>
        <taxon>Ecdysozoa</taxon>
        <taxon>Arthropoda</taxon>
        <taxon>Hexapoda</taxon>
        <taxon>Insecta</taxon>
        <taxon>Pterygota</taxon>
        <taxon>Neoptera</taxon>
        <taxon>Paraneoptera</taxon>
        <taxon>Hemiptera</taxon>
        <taxon>Sternorrhyncha</taxon>
        <taxon>Psylloidea</taxon>
        <taxon>Psyllidae</taxon>
        <taxon>Psyllinae</taxon>
        <taxon>Cacopsylla</taxon>
    </lineage>
</organism>
<dbReference type="AlphaFoldDB" id="A0A8D8YHZ9"/>
<accession>A0A8D8YHZ9</accession>
<proteinExistence type="predicted"/>
<dbReference type="EMBL" id="HBUF01377553">
    <property type="protein sequence ID" value="CAG6728976.1"/>
    <property type="molecule type" value="Transcribed_RNA"/>
</dbReference>
<reference evidence="1" key="1">
    <citation type="submission" date="2021-05" db="EMBL/GenBank/DDBJ databases">
        <authorList>
            <person name="Alioto T."/>
            <person name="Alioto T."/>
            <person name="Gomez Garrido J."/>
        </authorList>
    </citation>
    <scope>NUCLEOTIDE SEQUENCE</scope>
</reference>
<name>A0A8D8YHZ9_9HEMI</name>
<sequence>MEKKPHFTHPLGTDFILQCNPIRFCVGKFMRSFENWYPYVFWIAGHEFQLCQSWKFFVGCSVMYKQKSGKSAIFRGFFGTFRALPVLAKFKFVFNDLKYIWVTISKTKHTLSYAKPKGTLQSALMVSI</sequence>
<protein>
    <submittedName>
        <fullName evidence="1">Uncharacterized protein</fullName>
    </submittedName>
</protein>